<dbReference type="GO" id="GO:0098542">
    <property type="term" value="P:defense response to other organism"/>
    <property type="evidence" value="ECO:0007669"/>
    <property type="project" value="InterPro"/>
</dbReference>
<keyword evidence="4 5" id="KW-0472">Membrane</keyword>
<dbReference type="EMBL" id="CACTIH010002284">
    <property type="protein sequence ID" value="CAA2975587.1"/>
    <property type="molecule type" value="Genomic_DNA"/>
</dbReference>
<evidence type="ECO:0000256" key="5">
    <source>
        <dbReference type="SAM" id="Phobius"/>
    </source>
</evidence>
<proteinExistence type="predicted"/>
<evidence type="ECO:0000256" key="3">
    <source>
        <dbReference type="ARBA" id="ARBA00022989"/>
    </source>
</evidence>
<evidence type="ECO:0000256" key="4">
    <source>
        <dbReference type="ARBA" id="ARBA00023136"/>
    </source>
</evidence>
<dbReference type="Gramene" id="OE9A006707T1">
    <property type="protein sequence ID" value="OE9A006707C1"/>
    <property type="gene ID" value="OE9A006707"/>
</dbReference>
<feature type="domain" description="Late embryogenesis abundant protein LEA-2 subgroup" evidence="6">
    <location>
        <begin position="74"/>
        <end position="176"/>
    </location>
</feature>
<keyword evidence="3 5" id="KW-1133">Transmembrane helix</keyword>
<protein>
    <submittedName>
        <fullName evidence="7">NDR1 HIN1 1</fullName>
    </submittedName>
</protein>
<dbReference type="Proteomes" id="UP000594638">
    <property type="component" value="Unassembled WGS sequence"/>
</dbReference>
<comment type="subcellular location">
    <subcellularLocation>
        <location evidence="1">Membrane</location>
        <topology evidence="1">Single-pass membrane protein</topology>
    </subcellularLocation>
</comment>
<dbReference type="AlphaFoldDB" id="A0A8S0R868"/>
<comment type="caution">
    <text evidence="7">The sequence shown here is derived from an EMBL/GenBank/DDBJ whole genome shotgun (WGS) entry which is preliminary data.</text>
</comment>
<sequence>MKKDCCHHDKGKKKIYIYVLIATISFIVTVGSTVFIIWLILRPTKPQFILQGATVNSFSLAAPNLLTSNLQISLSSRNPNGRISIYYDKIEVYASYHGQQITPTTMLSSTYQGHKEMTVWSPILCGNEVPLAPYLAVSLNQEQMVGMVLINFKMSIKVRWRVGKFVSGTYHLNVNCPAYINSGNNNNNAANAGVGNAIQFKNCHVDV</sequence>
<reference evidence="7 8" key="1">
    <citation type="submission" date="2019-12" db="EMBL/GenBank/DDBJ databases">
        <authorList>
            <person name="Alioto T."/>
            <person name="Alioto T."/>
            <person name="Gomez Garrido J."/>
        </authorList>
    </citation>
    <scope>NUCLEOTIDE SEQUENCE [LARGE SCALE GENOMIC DNA]</scope>
</reference>
<feature type="transmembrane region" description="Helical" evidence="5">
    <location>
        <begin position="15"/>
        <end position="41"/>
    </location>
</feature>
<accession>A0A8S0R868</accession>
<dbReference type="GO" id="GO:0009506">
    <property type="term" value="C:plasmodesma"/>
    <property type="evidence" value="ECO:0007669"/>
    <property type="project" value="TreeGrafter"/>
</dbReference>
<gene>
    <name evidence="7" type="ORF">OLEA9_A006707</name>
</gene>
<dbReference type="PANTHER" id="PTHR31415">
    <property type="entry name" value="OS05G0367900 PROTEIN"/>
    <property type="match status" value="1"/>
</dbReference>
<evidence type="ECO:0000256" key="1">
    <source>
        <dbReference type="ARBA" id="ARBA00004167"/>
    </source>
</evidence>
<dbReference type="OrthoDB" id="1426517at2759"/>
<evidence type="ECO:0000313" key="8">
    <source>
        <dbReference type="Proteomes" id="UP000594638"/>
    </source>
</evidence>
<dbReference type="InterPro" id="IPR044839">
    <property type="entry name" value="NDR1-like"/>
</dbReference>
<name>A0A8S0R868_OLEEU</name>
<keyword evidence="8" id="KW-1185">Reference proteome</keyword>
<evidence type="ECO:0000313" key="7">
    <source>
        <dbReference type="EMBL" id="CAA2975587.1"/>
    </source>
</evidence>
<dbReference type="Pfam" id="PF03168">
    <property type="entry name" value="LEA_2"/>
    <property type="match status" value="1"/>
</dbReference>
<evidence type="ECO:0000259" key="6">
    <source>
        <dbReference type="Pfam" id="PF03168"/>
    </source>
</evidence>
<organism evidence="7 8">
    <name type="scientific">Olea europaea subsp. europaea</name>
    <dbReference type="NCBI Taxonomy" id="158383"/>
    <lineage>
        <taxon>Eukaryota</taxon>
        <taxon>Viridiplantae</taxon>
        <taxon>Streptophyta</taxon>
        <taxon>Embryophyta</taxon>
        <taxon>Tracheophyta</taxon>
        <taxon>Spermatophyta</taxon>
        <taxon>Magnoliopsida</taxon>
        <taxon>eudicotyledons</taxon>
        <taxon>Gunneridae</taxon>
        <taxon>Pentapetalae</taxon>
        <taxon>asterids</taxon>
        <taxon>lamiids</taxon>
        <taxon>Lamiales</taxon>
        <taxon>Oleaceae</taxon>
        <taxon>Oleeae</taxon>
        <taxon>Olea</taxon>
    </lineage>
</organism>
<dbReference type="PANTHER" id="PTHR31415:SF166">
    <property type="entry name" value="LATE EMBRYOGENESIS ABUNDANT (LEA) HYDROXYPROLINE-RICH GLYCOPROTEIN FAMILY"/>
    <property type="match status" value="1"/>
</dbReference>
<keyword evidence="2 5" id="KW-0812">Transmembrane</keyword>
<evidence type="ECO:0000256" key="2">
    <source>
        <dbReference type="ARBA" id="ARBA00022692"/>
    </source>
</evidence>
<dbReference type="GO" id="GO:0005886">
    <property type="term" value="C:plasma membrane"/>
    <property type="evidence" value="ECO:0007669"/>
    <property type="project" value="TreeGrafter"/>
</dbReference>
<dbReference type="InterPro" id="IPR004864">
    <property type="entry name" value="LEA_2"/>
</dbReference>